<proteinExistence type="predicted"/>
<gene>
    <name evidence="1" type="ORF">BDN72DRAFT_849593</name>
</gene>
<dbReference type="EMBL" id="ML208653">
    <property type="protein sequence ID" value="TFK61516.1"/>
    <property type="molecule type" value="Genomic_DNA"/>
</dbReference>
<accession>A0ACD3A7A0</accession>
<reference evidence="1 2" key="1">
    <citation type="journal article" date="2019" name="Nat. Ecol. Evol.">
        <title>Megaphylogeny resolves global patterns of mushroom evolution.</title>
        <authorList>
            <person name="Varga T."/>
            <person name="Krizsan K."/>
            <person name="Foldi C."/>
            <person name="Dima B."/>
            <person name="Sanchez-Garcia M."/>
            <person name="Sanchez-Ramirez S."/>
            <person name="Szollosi G.J."/>
            <person name="Szarkandi J.G."/>
            <person name="Papp V."/>
            <person name="Albert L."/>
            <person name="Andreopoulos W."/>
            <person name="Angelini C."/>
            <person name="Antonin V."/>
            <person name="Barry K.W."/>
            <person name="Bougher N.L."/>
            <person name="Buchanan P."/>
            <person name="Buyck B."/>
            <person name="Bense V."/>
            <person name="Catcheside P."/>
            <person name="Chovatia M."/>
            <person name="Cooper J."/>
            <person name="Damon W."/>
            <person name="Desjardin D."/>
            <person name="Finy P."/>
            <person name="Geml J."/>
            <person name="Haridas S."/>
            <person name="Hughes K."/>
            <person name="Justo A."/>
            <person name="Karasinski D."/>
            <person name="Kautmanova I."/>
            <person name="Kiss B."/>
            <person name="Kocsube S."/>
            <person name="Kotiranta H."/>
            <person name="LaButti K.M."/>
            <person name="Lechner B.E."/>
            <person name="Liimatainen K."/>
            <person name="Lipzen A."/>
            <person name="Lukacs Z."/>
            <person name="Mihaltcheva S."/>
            <person name="Morgado L.N."/>
            <person name="Niskanen T."/>
            <person name="Noordeloos M.E."/>
            <person name="Ohm R.A."/>
            <person name="Ortiz-Santana B."/>
            <person name="Ovrebo C."/>
            <person name="Racz N."/>
            <person name="Riley R."/>
            <person name="Savchenko A."/>
            <person name="Shiryaev A."/>
            <person name="Soop K."/>
            <person name="Spirin V."/>
            <person name="Szebenyi C."/>
            <person name="Tomsovsky M."/>
            <person name="Tulloss R.E."/>
            <person name="Uehling J."/>
            <person name="Grigoriev I.V."/>
            <person name="Vagvolgyi C."/>
            <person name="Papp T."/>
            <person name="Martin F.M."/>
            <person name="Miettinen O."/>
            <person name="Hibbett D.S."/>
            <person name="Nagy L.G."/>
        </authorList>
    </citation>
    <scope>NUCLEOTIDE SEQUENCE [LARGE SCALE GENOMIC DNA]</scope>
    <source>
        <strain evidence="1 2">NL-1719</strain>
    </source>
</reference>
<organism evidence="1 2">
    <name type="scientific">Pluteus cervinus</name>
    <dbReference type="NCBI Taxonomy" id="181527"/>
    <lineage>
        <taxon>Eukaryota</taxon>
        <taxon>Fungi</taxon>
        <taxon>Dikarya</taxon>
        <taxon>Basidiomycota</taxon>
        <taxon>Agaricomycotina</taxon>
        <taxon>Agaricomycetes</taxon>
        <taxon>Agaricomycetidae</taxon>
        <taxon>Agaricales</taxon>
        <taxon>Pluteineae</taxon>
        <taxon>Pluteaceae</taxon>
        <taxon>Pluteus</taxon>
    </lineage>
</organism>
<evidence type="ECO:0000313" key="1">
    <source>
        <dbReference type="EMBL" id="TFK61516.1"/>
    </source>
</evidence>
<protein>
    <submittedName>
        <fullName evidence="1">Uncharacterized protein</fullName>
    </submittedName>
</protein>
<name>A0ACD3A7A0_9AGAR</name>
<evidence type="ECO:0000313" key="2">
    <source>
        <dbReference type="Proteomes" id="UP000308600"/>
    </source>
</evidence>
<sequence length="271" mass="30842">MNLEPPSQTTPSQGPCASDQEKMPYVFLVIDNHAGMTDPQWEWLKRTVPPQVSPYRECALNNEIWQVMTGERWDTHEKREKKAHSYDKSPVQSIFRVKEEKRVVDLLKEISRTSTHSLENIARYIIADVSAKYNVWPQDAPSTYIVFTTRAQELNDFRLRFQHTVPDWMRSTPKGHLLTITFVNPTGGNVSLDFAASKTNPGPVFQDNPNKMLVSATREVDTAPLQENTTDSGEGEEDSGSAHDVFLENLWSDQQGQRSKGSLLFSECRPM</sequence>
<dbReference type="Proteomes" id="UP000308600">
    <property type="component" value="Unassembled WGS sequence"/>
</dbReference>
<keyword evidence="2" id="KW-1185">Reference proteome</keyword>